<dbReference type="EMBL" id="OJIN01000035">
    <property type="protein sequence ID" value="SPD72353.1"/>
    <property type="molecule type" value="Genomic_DNA"/>
</dbReference>
<name>A0A445MSD6_9BACT</name>
<protein>
    <submittedName>
        <fullName evidence="1">Uncharacterized protein</fullName>
    </submittedName>
</protein>
<accession>A0A445MSD6</accession>
<gene>
    <name evidence="1" type="ORF">PITCH_A130005</name>
</gene>
<sequence length="49" mass="5531">MGARKKLEKVPTVKYLKPSAVQWTSVVEGREMSDCNMLRLFCEGLIAES</sequence>
<reference evidence="1" key="1">
    <citation type="submission" date="2018-01" db="EMBL/GenBank/DDBJ databases">
        <authorList>
            <person name="Regsiter A."/>
            <person name="William W."/>
        </authorList>
    </citation>
    <scope>NUCLEOTIDE SEQUENCE</scope>
    <source>
        <strain evidence="1">TRIP AH-1</strain>
    </source>
</reference>
<proteinExistence type="predicted"/>
<dbReference type="AlphaFoldDB" id="A0A445MSD6"/>
<evidence type="ECO:0000313" key="1">
    <source>
        <dbReference type="EMBL" id="SPD72353.1"/>
    </source>
</evidence>
<organism evidence="1">
    <name type="scientific">uncultured Desulfobacterium sp</name>
    <dbReference type="NCBI Taxonomy" id="201089"/>
    <lineage>
        <taxon>Bacteria</taxon>
        <taxon>Pseudomonadati</taxon>
        <taxon>Thermodesulfobacteriota</taxon>
        <taxon>Desulfobacteria</taxon>
        <taxon>Desulfobacterales</taxon>
        <taxon>Desulfobacteriaceae</taxon>
        <taxon>Desulfobacterium</taxon>
        <taxon>environmental samples</taxon>
    </lineage>
</organism>